<gene>
    <name evidence="2" type="ORF">UFOVP133_6</name>
</gene>
<reference evidence="2" key="1">
    <citation type="submission" date="2020-04" db="EMBL/GenBank/DDBJ databases">
        <authorList>
            <person name="Chiriac C."/>
            <person name="Salcher M."/>
            <person name="Ghai R."/>
            <person name="Kavagutti S V."/>
        </authorList>
    </citation>
    <scope>NUCLEOTIDE SEQUENCE</scope>
</reference>
<name>A0A6J5L856_9CAUD</name>
<organism evidence="2">
    <name type="scientific">uncultured Caudovirales phage</name>
    <dbReference type="NCBI Taxonomy" id="2100421"/>
    <lineage>
        <taxon>Viruses</taxon>
        <taxon>Duplodnaviria</taxon>
        <taxon>Heunggongvirae</taxon>
        <taxon>Uroviricota</taxon>
        <taxon>Caudoviricetes</taxon>
        <taxon>Peduoviridae</taxon>
        <taxon>Maltschvirus</taxon>
        <taxon>Maltschvirus maltsch</taxon>
    </lineage>
</organism>
<dbReference type="EMBL" id="LR796246">
    <property type="protein sequence ID" value="CAB4130621.1"/>
    <property type="molecule type" value="Genomic_DNA"/>
</dbReference>
<accession>A0A6J5L856</accession>
<sequence length="94" mass="10713">MKISAEAADRNRKLINKIKEGWDKETTTPLQYFKEIKEVSKEAFALATLPNNNMFERGTYVPGDGDVKQQFRPGSQDHLKHKSKGALSHEHKDS</sequence>
<feature type="region of interest" description="Disordered" evidence="1">
    <location>
        <begin position="60"/>
        <end position="94"/>
    </location>
</feature>
<protein>
    <submittedName>
        <fullName evidence="2">Uncharacterized protein</fullName>
    </submittedName>
</protein>
<evidence type="ECO:0000313" key="2">
    <source>
        <dbReference type="EMBL" id="CAB4130621.1"/>
    </source>
</evidence>
<proteinExistence type="predicted"/>
<evidence type="ECO:0000256" key="1">
    <source>
        <dbReference type="SAM" id="MobiDB-lite"/>
    </source>
</evidence>